<name>A0ABT9B468_9ACTN</name>
<dbReference type="Proteomes" id="UP001233314">
    <property type="component" value="Unassembled WGS sequence"/>
</dbReference>
<sequence>MKRKTIRMRLAEAVRRRRAAAVERLHALRDTSDAMLLRAEEGPRRGTRKRAGVLALTAFAGLAGMFVAVSQDVLAVNFTTANSAYKVYTDKVSGLNAAGYINVQDLYGSTDKAVAQLGFKTATLNGLCAIAKQNLPVLGDVSLLVTAGEPVDGTLTNPTGQAIAAQQLYLASDNLSGTGDQIAKLTLGQSADTLMMDTIPFAGTPGAFGLQAQTLNVSNLDADSYGIDLQGQINLPNLKIRVLPGAKTKADCAS</sequence>
<comment type="caution">
    <text evidence="2">The sequence shown here is derived from an EMBL/GenBank/DDBJ whole genome shotgun (WGS) entry which is preliminary data.</text>
</comment>
<keyword evidence="1" id="KW-1133">Transmembrane helix</keyword>
<keyword evidence="1" id="KW-0472">Membrane</keyword>
<accession>A0ABT9B468</accession>
<keyword evidence="1" id="KW-0812">Transmembrane</keyword>
<reference evidence="2 3" key="1">
    <citation type="submission" date="2023-07" db="EMBL/GenBank/DDBJ databases">
        <title>Nocardioides sp. nov WY-20 isolated from soil.</title>
        <authorList>
            <person name="Liu B."/>
            <person name="Wan Y."/>
        </authorList>
    </citation>
    <scope>NUCLEOTIDE SEQUENCE [LARGE SCALE GENOMIC DNA]</scope>
    <source>
        <strain evidence="2 3">WY-20</strain>
    </source>
</reference>
<dbReference type="Pfam" id="PF19741">
    <property type="entry name" value="DUF6230"/>
    <property type="match status" value="1"/>
</dbReference>
<protein>
    <submittedName>
        <fullName evidence="2">DUF6230 family protein</fullName>
    </submittedName>
</protein>
<gene>
    <name evidence="2" type="ORF">Q5722_06155</name>
</gene>
<organism evidence="2 3">
    <name type="scientific">Nocardioides jiangxiensis</name>
    <dbReference type="NCBI Taxonomy" id="3064524"/>
    <lineage>
        <taxon>Bacteria</taxon>
        <taxon>Bacillati</taxon>
        <taxon>Actinomycetota</taxon>
        <taxon>Actinomycetes</taxon>
        <taxon>Propionibacteriales</taxon>
        <taxon>Nocardioidaceae</taxon>
        <taxon>Nocardioides</taxon>
    </lineage>
</organism>
<dbReference type="EMBL" id="JAUQTA010000001">
    <property type="protein sequence ID" value="MDO7867948.1"/>
    <property type="molecule type" value="Genomic_DNA"/>
</dbReference>
<dbReference type="RefSeq" id="WP_305027328.1">
    <property type="nucleotide sequence ID" value="NZ_JAUQTA010000001.1"/>
</dbReference>
<proteinExistence type="predicted"/>
<keyword evidence="3" id="KW-1185">Reference proteome</keyword>
<evidence type="ECO:0000313" key="2">
    <source>
        <dbReference type="EMBL" id="MDO7867948.1"/>
    </source>
</evidence>
<evidence type="ECO:0000313" key="3">
    <source>
        <dbReference type="Proteomes" id="UP001233314"/>
    </source>
</evidence>
<dbReference type="InterPro" id="IPR046198">
    <property type="entry name" value="DUF6230"/>
</dbReference>
<feature type="transmembrane region" description="Helical" evidence="1">
    <location>
        <begin position="51"/>
        <end position="69"/>
    </location>
</feature>
<evidence type="ECO:0000256" key="1">
    <source>
        <dbReference type="SAM" id="Phobius"/>
    </source>
</evidence>